<dbReference type="AlphaFoldDB" id="A0A5C3MM15"/>
<dbReference type="GO" id="GO:0008270">
    <property type="term" value="F:zinc ion binding"/>
    <property type="evidence" value="ECO:0007669"/>
    <property type="project" value="UniProtKB-KW"/>
</dbReference>
<dbReference type="PROSITE" id="PS50865">
    <property type="entry name" value="ZF_MYND_2"/>
    <property type="match status" value="1"/>
</dbReference>
<dbReference type="Gene3D" id="6.10.140.2220">
    <property type="match status" value="1"/>
</dbReference>
<dbReference type="EMBL" id="ML213530">
    <property type="protein sequence ID" value="TFK46350.1"/>
    <property type="molecule type" value="Genomic_DNA"/>
</dbReference>
<keyword evidence="7" id="KW-1185">Reference proteome</keyword>
<dbReference type="PROSITE" id="PS01360">
    <property type="entry name" value="ZF_MYND_1"/>
    <property type="match status" value="1"/>
</dbReference>
<organism evidence="6 7">
    <name type="scientific">Heliocybe sulcata</name>
    <dbReference type="NCBI Taxonomy" id="5364"/>
    <lineage>
        <taxon>Eukaryota</taxon>
        <taxon>Fungi</taxon>
        <taxon>Dikarya</taxon>
        <taxon>Basidiomycota</taxon>
        <taxon>Agaricomycotina</taxon>
        <taxon>Agaricomycetes</taxon>
        <taxon>Gloeophyllales</taxon>
        <taxon>Gloeophyllaceae</taxon>
        <taxon>Heliocybe</taxon>
    </lineage>
</organism>
<keyword evidence="2 4" id="KW-0863">Zinc-finger</keyword>
<evidence type="ECO:0000256" key="3">
    <source>
        <dbReference type="ARBA" id="ARBA00022833"/>
    </source>
</evidence>
<name>A0A5C3MM15_9AGAM</name>
<dbReference type="STRING" id="5364.A0A5C3MM15"/>
<keyword evidence="1" id="KW-0479">Metal-binding</keyword>
<dbReference type="OrthoDB" id="437457at2759"/>
<accession>A0A5C3MM15</accession>
<evidence type="ECO:0000259" key="5">
    <source>
        <dbReference type="PROSITE" id="PS50865"/>
    </source>
</evidence>
<evidence type="ECO:0000256" key="1">
    <source>
        <dbReference type="ARBA" id="ARBA00022723"/>
    </source>
</evidence>
<keyword evidence="3" id="KW-0862">Zinc</keyword>
<reference evidence="6 7" key="1">
    <citation type="journal article" date="2019" name="Nat. Ecol. Evol.">
        <title>Megaphylogeny resolves global patterns of mushroom evolution.</title>
        <authorList>
            <person name="Varga T."/>
            <person name="Krizsan K."/>
            <person name="Foldi C."/>
            <person name="Dima B."/>
            <person name="Sanchez-Garcia M."/>
            <person name="Sanchez-Ramirez S."/>
            <person name="Szollosi G.J."/>
            <person name="Szarkandi J.G."/>
            <person name="Papp V."/>
            <person name="Albert L."/>
            <person name="Andreopoulos W."/>
            <person name="Angelini C."/>
            <person name="Antonin V."/>
            <person name="Barry K.W."/>
            <person name="Bougher N.L."/>
            <person name="Buchanan P."/>
            <person name="Buyck B."/>
            <person name="Bense V."/>
            <person name="Catcheside P."/>
            <person name="Chovatia M."/>
            <person name="Cooper J."/>
            <person name="Damon W."/>
            <person name="Desjardin D."/>
            <person name="Finy P."/>
            <person name="Geml J."/>
            <person name="Haridas S."/>
            <person name="Hughes K."/>
            <person name="Justo A."/>
            <person name="Karasinski D."/>
            <person name="Kautmanova I."/>
            <person name="Kiss B."/>
            <person name="Kocsube S."/>
            <person name="Kotiranta H."/>
            <person name="LaButti K.M."/>
            <person name="Lechner B.E."/>
            <person name="Liimatainen K."/>
            <person name="Lipzen A."/>
            <person name="Lukacs Z."/>
            <person name="Mihaltcheva S."/>
            <person name="Morgado L.N."/>
            <person name="Niskanen T."/>
            <person name="Noordeloos M.E."/>
            <person name="Ohm R.A."/>
            <person name="Ortiz-Santana B."/>
            <person name="Ovrebo C."/>
            <person name="Racz N."/>
            <person name="Riley R."/>
            <person name="Savchenko A."/>
            <person name="Shiryaev A."/>
            <person name="Soop K."/>
            <person name="Spirin V."/>
            <person name="Szebenyi C."/>
            <person name="Tomsovsky M."/>
            <person name="Tulloss R.E."/>
            <person name="Uehling J."/>
            <person name="Grigoriev I.V."/>
            <person name="Vagvolgyi C."/>
            <person name="Papp T."/>
            <person name="Martin F.M."/>
            <person name="Miettinen O."/>
            <person name="Hibbett D.S."/>
            <person name="Nagy L.G."/>
        </authorList>
    </citation>
    <scope>NUCLEOTIDE SEQUENCE [LARGE SCALE GENOMIC DNA]</scope>
    <source>
        <strain evidence="6 7">OMC1185</strain>
    </source>
</reference>
<dbReference type="InterPro" id="IPR002893">
    <property type="entry name" value="Znf_MYND"/>
</dbReference>
<dbReference type="SUPFAM" id="SSF144232">
    <property type="entry name" value="HIT/MYND zinc finger-like"/>
    <property type="match status" value="1"/>
</dbReference>
<dbReference type="Proteomes" id="UP000305948">
    <property type="component" value="Unassembled WGS sequence"/>
</dbReference>
<dbReference type="Pfam" id="PF01753">
    <property type="entry name" value="zf-MYND"/>
    <property type="match status" value="1"/>
</dbReference>
<gene>
    <name evidence="6" type="ORF">OE88DRAFT_1667666</name>
</gene>
<evidence type="ECO:0000256" key="2">
    <source>
        <dbReference type="ARBA" id="ARBA00022771"/>
    </source>
</evidence>
<feature type="domain" description="MYND-type" evidence="5">
    <location>
        <begin position="8"/>
        <end position="45"/>
    </location>
</feature>
<evidence type="ECO:0000313" key="7">
    <source>
        <dbReference type="Proteomes" id="UP000305948"/>
    </source>
</evidence>
<protein>
    <recommendedName>
        <fullName evidence="5">MYND-type domain-containing protein</fullName>
    </recommendedName>
</protein>
<sequence>MDVAPDRCKVCRATEDLMQCSRCKGEHYCCRKHQVSDWKQHKPLCWQLKPPSLGETVYIIGMLLPYDEEEPRLVKIRCEVKESRYNPGGLVYSFDKLQFFVPDPGWGVSSRNRAAAGFIRALPEWRIVVPWGAS</sequence>
<evidence type="ECO:0000313" key="6">
    <source>
        <dbReference type="EMBL" id="TFK46350.1"/>
    </source>
</evidence>
<proteinExistence type="predicted"/>
<evidence type="ECO:0000256" key="4">
    <source>
        <dbReference type="PROSITE-ProRule" id="PRU00134"/>
    </source>
</evidence>